<name>A0ABQ3UN39_9CHLR</name>
<gene>
    <name evidence="1" type="ORF">KSB_26440</name>
</gene>
<protein>
    <submittedName>
        <fullName evidence="1">Uncharacterized protein</fullName>
    </submittedName>
</protein>
<keyword evidence="2" id="KW-1185">Reference proteome</keyword>
<accession>A0ABQ3UN39</accession>
<organism evidence="1 2">
    <name type="scientific">Ktedonobacter robiniae</name>
    <dbReference type="NCBI Taxonomy" id="2778365"/>
    <lineage>
        <taxon>Bacteria</taxon>
        <taxon>Bacillati</taxon>
        <taxon>Chloroflexota</taxon>
        <taxon>Ktedonobacteria</taxon>
        <taxon>Ktedonobacterales</taxon>
        <taxon>Ktedonobacteraceae</taxon>
        <taxon>Ktedonobacter</taxon>
    </lineage>
</organism>
<dbReference type="Proteomes" id="UP000654345">
    <property type="component" value="Unassembled WGS sequence"/>
</dbReference>
<proteinExistence type="predicted"/>
<comment type="caution">
    <text evidence="1">The sequence shown here is derived from an EMBL/GenBank/DDBJ whole genome shotgun (WGS) entry which is preliminary data.</text>
</comment>
<reference evidence="1 2" key="1">
    <citation type="journal article" date="2021" name="Int. J. Syst. Evol. Microbiol.">
        <title>Reticulibacter mediterranei gen. nov., sp. nov., within the new family Reticulibacteraceae fam. nov., and Ktedonospora formicarum gen. nov., sp. nov., Ktedonobacter robiniae sp. nov., Dictyobacter formicarum sp. nov. and Dictyobacter arantiisoli sp. nov., belonging to the class Ktedonobacteria.</title>
        <authorList>
            <person name="Yabe S."/>
            <person name="Zheng Y."/>
            <person name="Wang C.M."/>
            <person name="Sakai Y."/>
            <person name="Abe K."/>
            <person name="Yokota A."/>
            <person name="Donadio S."/>
            <person name="Cavaletti L."/>
            <person name="Monciardini P."/>
        </authorList>
    </citation>
    <scope>NUCLEOTIDE SEQUENCE [LARGE SCALE GENOMIC DNA]</scope>
    <source>
        <strain evidence="1 2">SOSP1-30</strain>
    </source>
</reference>
<evidence type="ECO:0000313" key="2">
    <source>
        <dbReference type="Proteomes" id="UP000654345"/>
    </source>
</evidence>
<dbReference type="EMBL" id="BNJG01000001">
    <property type="protein sequence ID" value="GHO54169.1"/>
    <property type="molecule type" value="Genomic_DNA"/>
</dbReference>
<evidence type="ECO:0000313" key="1">
    <source>
        <dbReference type="EMBL" id="GHO54169.1"/>
    </source>
</evidence>
<sequence length="84" mass="9995">MSEWEEEKRRTQTAFITPDDNIEAVHESVDNFYRHILTRGYIEPGMGNIDLNQQILEGDFREPSIKGEDLNHFYDQELDVDHER</sequence>